<name>A0A0C3LB34_9AGAM</name>
<evidence type="ECO:0000313" key="2">
    <source>
        <dbReference type="Proteomes" id="UP000054248"/>
    </source>
</evidence>
<organism evidence="1 2">
    <name type="scientific">Tulasnella calospora MUT 4182</name>
    <dbReference type="NCBI Taxonomy" id="1051891"/>
    <lineage>
        <taxon>Eukaryota</taxon>
        <taxon>Fungi</taxon>
        <taxon>Dikarya</taxon>
        <taxon>Basidiomycota</taxon>
        <taxon>Agaricomycotina</taxon>
        <taxon>Agaricomycetes</taxon>
        <taxon>Cantharellales</taxon>
        <taxon>Tulasnellaceae</taxon>
        <taxon>Tulasnella</taxon>
    </lineage>
</organism>
<proteinExistence type="predicted"/>
<dbReference type="HOGENOM" id="CLU_045873_0_0_1"/>
<dbReference type="OrthoDB" id="3232711at2759"/>
<gene>
    <name evidence="1" type="ORF">M407DRAFT_31631</name>
</gene>
<sequence>MYRNLQTLSTSSNPSPEAKAKLTKLAEKIKSELPNHYTRLLEEYPQLEALGLSPIAAHNDPIWLPSRITSPEAKELGIEEFLKAEVQLRIGQVLDAINDLKGALSLRSFWSRHVKAQYDSQTRKTKGQTSLQKCKARVREAARMYTTCYEWLSKAAPDVAKAYGFQLLKGQDLVLLSDWLEGGFYKSNQGRLPWIWTLRPTLHPLESIDNLALTEPTVSDSQSLASALDDVVEAWRNEFIRLDFVHASAAAQRWNEEVEILRYEMVRIFRWFCYQALQWAWLADHESTMLYEDGITRPVQDEQWRTMDLPMRGFVAYACRKFSLYVNLANYASSEFIPAMGAKVWEEVWIGGPNTEVDNPNISETASRII</sequence>
<dbReference type="AlphaFoldDB" id="A0A0C3LB34"/>
<accession>A0A0C3LB34</accession>
<reference evidence="1 2" key="1">
    <citation type="submission" date="2014-04" db="EMBL/GenBank/DDBJ databases">
        <authorList>
            <consortium name="DOE Joint Genome Institute"/>
            <person name="Kuo A."/>
            <person name="Girlanda M."/>
            <person name="Perotto S."/>
            <person name="Kohler A."/>
            <person name="Nagy L.G."/>
            <person name="Floudas D."/>
            <person name="Copeland A."/>
            <person name="Barry K.W."/>
            <person name="Cichocki N."/>
            <person name="Veneault-Fourrey C."/>
            <person name="LaButti K."/>
            <person name="Lindquist E.A."/>
            <person name="Lipzen A."/>
            <person name="Lundell T."/>
            <person name="Morin E."/>
            <person name="Murat C."/>
            <person name="Sun H."/>
            <person name="Tunlid A."/>
            <person name="Henrissat B."/>
            <person name="Grigoriev I.V."/>
            <person name="Hibbett D.S."/>
            <person name="Martin F."/>
            <person name="Nordberg H.P."/>
            <person name="Cantor M.N."/>
            <person name="Hua S.X."/>
        </authorList>
    </citation>
    <scope>NUCLEOTIDE SEQUENCE [LARGE SCALE GENOMIC DNA]</scope>
    <source>
        <strain evidence="1 2">MUT 4182</strain>
    </source>
</reference>
<dbReference type="Proteomes" id="UP000054248">
    <property type="component" value="Unassembled WGS sequence"/>
</dbReference>
<dbReference type="EMBL" id="KN823266">
    <property type="protein sequence ID" value="KIO18722.1"/>
    <property type="molecule type" value="Genomic_DNA"/>
</dbReference>
<keyword evidence="2" id="KW-1185">Reference proteome</keyword>
<reference evidence="2" key="2">
    <citation type="submission" date="2015-01" db="EMBL/GenBank/DDBJ databases">
        <title>Evolutionary Origins and Diversification of the Mycorrhizal Mutualists.</title>
        <authorList>
            <consortium name="DOE Joint Genome Institute"/>
            <consortium name="Mycorrhizal Genomics Consortium"/>
            <person name="Kohler A."/>
            <person name="Kuo A."/>
            <person name="Nagy L.G."/>
            <person name="Floudas D."/>
            <person name="Copeland A."/>
            <person name="Barry K.W."/>
            <person name="Cichocki N."/>
            <person name="Veneault-Fourrey C."/>
            <person name="LaButti K."/>
            <person name="Lindquist E.A."/>
            <person name="Lipzen A."/>
            <person name="Lundell T."/>
            <person name="Morin E."/>
            <person name="Murat C."/>
            <person name="Riley R."/>
            <person name="Ohm R."/>
            <person name="Sun H."/>
            <person name="Tunlid A."/>
            <person name="Henrissat B."/>
            <person name="Grigoriev I.V."/>
            <person name="Hibbett D.S."/>
            <person name="Martin F."/>
        </authorList>
    </citation>
    <scope>NUCLEOTIDE SEQUENCE [LARGE SCALE GENOMIC DNA]</scope>
    <source>
        <strain evidence="2">MUT 4182</strain>
    </source>
</reference>
<protein>
    <submittedName>
        <fullName evidence="1">Uncharacterized protein</fullName>
    </submittedName>
</protein>
<evidence type="ECO:0000313" key="1">
    <source>
        <dbReference type="EMBL" id="KIO18722.1"/>
    </source>
</evidence>